<dbReference type="GO" id="GO:0016757">
    <property type="term" value="F:glycosyltransferase activity"/>
    <property type="evidence" value="ECO:0007669"/>
    <property type="project" value="UniProtKB-KW"/>
</dbReference>
<feature type="domain" description="Glycosyltransferase 2-like" evidence="6">
    <location>
        <begin position="60"/>
        <end position="246"/>
    </location>
</feature>
<dbReference type="PANTHER" id="PTHR11675:SF43">
    <property type="entry name" value="POLYPEPTIDE N-ACETYLGALACTOSAMINYLTRANSFERASE 1"/>
    <property type="match status" value="1"/>
</dbReference>
<keyword evidence="2 5" id="KW-0430">Lectin</keyword>
<dbReference type="AlphaFoldDB" id="A0ABD0JS65"/>
<keyword evidence="5" id="KW-0328">Glycosyltransferase</keyword>
<evidence type="ECO:0000256" key="2">
    <source>
        <dbReference type="ARBA" id="ARBA00022734"/>
    </source>
</evidence>
<comment type="pathway">
    <text evidence="5">Protein modification; protein glycosylation.</text>
</comment>
<protein>
    <recommendedName>
        <fullName evidence="5">Polypeptide N-acetylgalactosaminyltransferase</fullName>
        <ecNumber evidence="5">2.4.1.-</ecNumber>
    </recommendedName>
    <alternativeName>
        <fullName evidence="5">Protein-UDP acetylgalactosaminyltransferase</fullName>
    </alternativeName>
</protein>
<name>A0ABD0JS65_9CAEN</name>
<reference evidence="8 9" key="1">
    <citation type="journal article" date="2023" name="Sci. Data">
        <title>Genome assembly of the Korean intertidal mud-creeper Batillaria attramentaria.</title>
        <authorList>
            <person name="Patra A.K."/>
            <person name="Ho P.T."/>
            <person name="Jun S."/>
            <person name="Lee S.J."/>
            <person name="Kim Y."/>
            <person name="Won Y.J."/>
        </authorList>
    </citation>
    <scope>NUCLEOTIDE SEQUENCE [LARGE SCALE GENOMIC DNA]</scope>
    <source>
        <strain evidence="8">Wonlab-2016</strain>
    </source>
</reference>
<dbReference type="PROSITE" id="PS50231">
    <property type="entry name" value="RICIN_B_LECTIN"/>
    <property type="match status" value="1"/>
</dbReference>
<accession>A0ABD0JS65</accession>
<evidence type="ECO:0000259" key="7">
    <source>
        <dbReference type="Pfam" id="PF00652"/>
    </source>
</evidence>
<dbReference type="InterPro" id="IPR029044">
    <property type="entry name" value="Nucleotide-diphossugar_trans"/>
</dbReference>
<dbReference type="PANTHER" id="PTHR11675">
    <property type="entry name" value="N-ACETYLGALACTOSAMINYLTRANSFERASE"/>
    <property type="match status" value="1"/>
</dbReference>
<evidence type="ECO:0000256" key="4">
    <source>
        <dbReference type="ARBA" id="ARBA00023157"/>
    </source>
</evidence>
<evidence type="ECO:0000256" key="1">
    <source>
        <dbReference type="ARBA" id="ARBA00004323"/>
    </source>
</evidence>
<evidence type="ECO:0000256" key="5">
    <source>
        <dbReference type="RuleBase" id="RU361242"/>
    </source>
</evidence>
<keyword evidence="9" id="KW-1185">Reference proteome</keyword>
<evidence type="ECO:0000259" key="6">
    <source>
        <dbReference type="Pfam" id="PF00535"/>
    </source>
</evidence>
<dbReference type="SUPFAM" id="SSF53448">
    <property type="entry name" value="Nucleotide-diphospho-sugar transferases"/>
    <property type="match status" value="1"/>
</dbReference>
<gene>
    <name evidence="8" type="ORF">BaRGS_00030922</name>
</gene>
<dbReference type="Proteomes" id="UP001519460">
    <property type="component" value="Unassembled WGS sequence"/>
</dbReference>
<dbReference type="SUPFAM" id="SSF50370">
    <property type="entry name" value="Ricin B-like lectins"/>
    <property type="match status" value="1"/>
</dbReference>
<dbReference type="EMBL" id="JACVVK020000340">
    <property type="protein sequence ID" value="KAK7477844.1"/>
    <property type="molecule type" value="Genomic_DNA"/>
</dbReference>
<keyword evidence="4 5" id="KW-1015">Disulfide bond</keyword>
<evidence type="ECO:0000313" key="9">
    <source>
        <dbReference type="Proteomes" id="UP001519460"/>
    </source>
</evidence>
<dbReference type="Gene3D" id="2.80.10.50">
    <property type="match status" value="1"/>
</dbReference>
<evidence type="ECO:0000313" key="8">
    <source>
        <dbReference type="EMBL" id="KAK7477844.1"/>
    </source>
</evidence>
<dbReference type="Gene3D" id="3.90.550.10">
    <property type="entry name" value="Spore Coat Polysaccharide Biosynthesis Protein SpsA, Chain A"/>
    <property type="match status" value="1"/>
</dbReference>
<comment type="cofactor">
    <cofactor evidence="5">
        <name>Mn(2+)</name>
        <dbReference type="ChEBI" id="CHEBI:29035"/>
    </cofactor>
</comment>
<dbReference type="InterPro" id="IPR001173">
    <property type="entry name" value="Glyco_trans_2-like"/>
</dbReference>
<dbReference type="EC" id="2.4.1.-" evidence="5"/>
<dbReference type="Pfam" id="PF00652">
    <property type="entry name" value="Ricin_B_lectin"/>
    <property type="match status" value="1"/>
</dbReference>
<feature type="domain" description="Ricin B lectin" evidence="7">
    <location>
        <begin position="409"/>
        <end position="480"/>
    </location>
</feature>
<dbReference type="Pfam" id="PF00535">
    <property type="entry name" value="Glycos_transf_2"/>
    <property type="match status" value="1"/>
</dbReference>
<comment type="subcellular location">
    <subcellularLocation>
        <location evidence="1 5">Golgi apparatus membrane</location>
        <topology evidence="1 5">Single-pass type II membrane protein</topology>
    </subcellularLocation>
</comment>
<keyword evidence="3 5" id="KW-0333">Golgi apparatus</keyword>
<sequence length="586" mass="67466">MGRGVVLPVGEKDRGEEALKKYNVNVIASDLVSLNRQVPDSRPVGCESVQYADDLPTTAIVIPFHNEWPSVLLRTVYSIINRTPKSLLKQIILVDDASNLRALKEDLDHFIKEHFPEDLVKLVRMPERVGLIRARLEGFRHVTAEVVSFFDSHMEVNVDWLQPLLVEIVKDRRTVAMGHLDYILPQTFEYSFTPGYRTRYGFDWRLIFFETYFLKSQEKDKDVTDPLPGVVMVGPGFAISSDYFREIGTYDEGMKIWGGENLELAWRVWLCGGRLVHLACSKIGHIARPQPYTFPDGRYETEIYNYKRAVEVWMGPFKKFVYQHHPQMKDLDVGDLSGRKALRDRLHCRNFTWYLQNVWPELYPYGDNATHWGRVKAMNEDLCLDNNEYLFLGPEPLQVKPCVYAPESQCVGVREDGEDMAPMLITCQDQPTPTWTYTPTRQLKHDQTGLCLHLMKGPKLMMQSCKRGEQAQMWTFSETGPPISLFSETQPGRALGEVGFCGATQLPNIYPKAVGAGLTKPHLQTDVVYQMRWKLFVKFDKIQTVSELKSFSTTNRKGLTHRHQANFILFCQENFVLFSQRCLKMA</sequence>
<dbReference type="GO" id="GO:0000139">
    <property type="term" value="C:Golgi membrane"/>
    <property type="evidence" value="ECO:0007669"/>
    <property type="project" value="UniProtKB-SubCell"/>
</dbReference>
<proteinExistence type="inferred from homology"/>
<comment type="similarity">
    <text evidence="5">Belongs to the glycosyltransferase 2 family. GalNAc-T subfamily.</text>
</comment>
<evidence type="ECO:0000256" key="3">
    <source>
        <dbReference type="ARBA" id="ARBA00023034"/>
    </source>
</evidence>
<organism evidence="8 9">
    <name type="scientific">Batillaria attramentaria</name>
    <dbReference type="NCBI Taxonomy" id="370345"/>
    <lineage>
        <taxon>Eukaryota</taxon>
        <taxon>Metazoa</taxon>
        <taxon>Spiralia</taxon>
        <taxon>Lophotrochozoa</taxon>
        <taxon>Mollusca</taxon>
        <taxon>Gastropoda</taxon>
        <taxon>Caenogastropoda</taxon>
        <taxon>Sorbeoconcha</taxon>
        <taxon>Cerithioidea</taxon>
        <taxon>Batillariidae</taxon>
        <taxon>Batillaria</taxon>
    </lineage>
</organism>
<dbReference type="InterPro" id="IPR000772">
    <property type="entry name" value="Ricin_B_lectin"/>
</dbReference>
<keyword evidence="5" id="KW-0808">Transferase</keyword>
<comment type="caution">
    <text evidence="8">The sequence shown here is derived from an EMBL/GenBank/DDBJ whole genome shotgun (WGS) entry which is preliminary data.</text>
</comment>
<keyword evidence="5" id="KW-0464">Manganese</keyword>
<dbReference type="InterPro" id="IPR035992">
    <property type="entry name" value="Ricin_B-like_lectins"/>
</dbReference>
<dbReference type="GO" id="GO:0030246">
    <property type="term" value="F:carbohydrate binding"/>
    <property type="evidence" value="ECO:0007669"/>
    <property type="project" value="UniProtKB-KW"/>
</dbReference>